<evidence type="ECO:0000256" key="2">
    <source>
        <dbReference type="ARBA" id="ARBA00005887"/>
    </source>
</evidence>
<evidence type="ECO:0000313" key="8">
    <source>
        <dbReference type="EMBL" id="KAJ9694014.1"/>
    </source>
</evidence>
<keyword evidence="3 6" id="KW-0812">Transmembrane</keyword>
<dbReference type="AlphaFoldDB" id="A0AA39DS06"/>
<dbReference type="SUPFAM" id="SSF111352">
    <property type="entry name" value="Ammonium transporter"/>
    <property type="match status" value="1"/>
</dbReference>
<feature type="transmembrane region" description="Helical" evidence="6">
    <location>
        <begin position="159"/>
        <end position="180"/>
    </location>
</feature>
<evidence type="ECO:0000259" key="7">
    <source>
        <dbReference type="Pfam" id="PF00909"/>
    </source>
</evidence>
<comment type="subcellular location">
    <subcellularLocation>
        <location evidence="1">Membrane</location>
        <topology evidence="1">Multi-pass membrane protein</topology>
    </subcellularLocation>
</comment>
<proteinExistence type="inferred from homology"/>
<dbReference type="Proteomes" id="UP001168098">
    <property type="component" value="Unassembled WGS sequence"/>
</dbReference>
<evidence type="ECO:0000313" key="9">
    <source>
        <dbReference type="Proteomes" id="UP001168098"/>
    </source>
</evidence>
<evidence type="ECO:0000256" key="3">
    <source>
        <dbReference type="ARBA" id="ARBA00022692"/>
    </source>
</evidence>
<dbReference type="PANTHER" id="PTHR43029">
    <property type="entry name" value="AMMONIUM TRANSPORTER MEP2"/>
    <property type="match status" value="1"/>
</dbReference>
<evidence type="ECO:0000256" key="6">
    <source>
        <dbReference type="SAM" id="Phobius"/>
    </source>
</evidence>
<dbReference type="GO" id="GO:0005886">
    <property type="term" value="C:plasma membrane"/>
    <property type="evidence" value="ECO:0007669"/>
    <property type="project" value="TreeGrafter"/>
</dbReference>
<feature type="transmembrane region" description="Helical" evidence="6">
    <location>
        <begin position="12"/>
        <end position="36"/>
    </location>
</feature>
<keyword evidence="9" id="KW-1185">Reference proteome</keyword>
<dbReference type="InterPro" id="IPR029020">
    <property type="entry name" value="Ammonium/urea_transptr"/>
</dbReference>
<dbReference type="EMBL" id="JARBHA010000008">
    <property type="protein sequence ID" value="KAJ9694014.1"/>
    <property type="molecule type" value="Genomic_DNA"/>
</dbReference>
<gene>
    <name evidence="8" type="ORF">PVL29_009810</name>
</gene>
<comment type="similarity">
    <text evidence="2">Belongs to the ammonia transporter channel (TC 1.A.11.2) family.</text>
</comment>
<organism evidence="8 9">
    <name type="scientific">Vitis rotundifolia</name>
    <name type="common">Muscadine grape</name>
    <dbReference type="NCBI Taxonomy" id="103349"/>
    <lineage>
        <taxon>Eukaryota</taxon>
        <taxon>Viridiplantae</taxon>
        <taxon>Streptophyta</taxon>
        <taxon>Embryophyta</taxon>
        <taxon>Tracheophyta</taxon>
        <taxon>Spermatophyta</taxon>
        <taxon>Magnoliopsida</taxon>
        <taxon>eudicotyledons</taxon>
        <taxon>Gunneridae</taxon>
        <taxon>Pentapetalae</taxon>
        <taxon>rosids</taxon>
        <taxon>Vitales</taxon>
        <taxon>Vitaceae</taxon>
        <taxon>Viteae</taxon>
        <taxon>Vitis</taxon>
    </lineage>
</organism>
<evidence type="ECO:0000256" key="4">
    <source>
        <dbReference type="ARBA" id="ARBA00022989"/>
    </source>
</evidence>
<evidence type="ECO:0000256" key="1">
    <source>
        <dbReference type="ARBA" id="ARBA00004141"/>
    </source>
</evidence>
<protein>
    <recommendedName>
        <fullName evidence="7">Ammonium transporter AmtB-like domain-containing protein</fullName>
    </recommendedName>
</protein>
<keyword evidence="5 6" id="KW-0472">Membrane</keyword>
<dbReference type="InterPro" id="IPR024041">
    <property type="entry name" value="NH4_transpt_AmtB-like_dom"/>
</dbReference>
<dbReference type="GO" id="GO:0008519">
    <property type="term" value="F:ammonium channel activity"/>
    <property type="evidence" value="ECO:0007669"/>
    <property type="project" value="InterPro"/>
</dbReference>
<feature type="domain" description="Ammonium transporter AmtB-like" evidence="7">
    <location>
        <begin position="1"/>
        <end position="206"/>
    </location>
</feature>
<dbReference type="Pfam" id="PF00909">
    <property type="entry name" value="Ammonium_transp"/>
    <property type="match status" value="1"/>
</dbReference>
<feature type="transmembrane region" description="Helical" evidence="6">
    <location>
        <begin position="106"/>
        <end position="128"/>
    </location>
</feature>
<name>A0AA39DS06_VITRO</name>
<comment type="caution">
    <text evidence="8">The sequence shown here is derived from an EMBL/GenBank/DDBJ whole genome shotgun (WGS) entry which is preliminary data.</text>
</comment>
<accession>A0AA39DS06</accession>
<keyword evidence="4 6" id="KW-1133">Transmembrane helix</keyword>
<reference evidence="8 9" key="1">
    <citation type="journal article" date="2023" name="BMC Biotechnol.">
        <title>Vitis rotundifolia cv Carlos genome sequencing.</title>
        <authorList>
            <person name="Huff M."/>
            <person name="Hulse-Kemp A."/>
            <person name="Scheffler B."/>
            <person name="Youngblood R."/>
            <person name="Simpson S."/>
            <person name="Babiker E."/>
            <person name="Staton M."/>
        </authorList>
    </citation>
    <scope>NUCLEOTIDE SEQUENCE [LARGE SCALE GENOMIC DNA]</scope>
    <source>
        <tissue evidence="8">Leaf</tissue>
    </source>
</reference>
<sequence>MGWSGFNGGAPYAANIAASIAVLNTNICAATSLLVWTSLDVIFFKKPSVIGAVQGMMTGLVCITPGAGVVQSWAAIVMGILSGSIPWVSMMILHKKSKLLQKVDDTLGVFHTHAVAGLLGGLLTGLLAEPALCRLLKPESNTRGAFYGGNGGKQFMKQIVAALFVTGWNIVITTLILLAIKLFLPLRMPDEELVIGDDAVHGEEAYALWGDGERYDPTKHDPTKQGWHVSSYSGEIAHSPYGSGARGVTVEL</sequence>
<feature type="transmembrane region" description="Helical" evidence="6">
    <location>
        <begin position="73"/>
        <end position="94"/>
    </location>
</feature>
<dbReference type="Gene3D" id="1.10.3430.10">
    <property type="entry name" value="Ammonium transporter AmtB like domains"/>
    <property type="match status" value="1"/>
</dbReference>
<dbReference type="PANTHER" id="PTHR43029:SF38">
    <property type="entry name" value="AMMONIUM TRANSPORTER 2"/>
    <property type="match status" value="1"/>
</dbReference>
<dbReference type="FunFam" id="1.10.3430.10:FF:000043">
    <property type="entry name" value="Uncharacterized protein"/>
    <property type="match status" value="1"/>
</dbReference>
<dbReference type="InterPro" id="IPR001905">
    <property type="entry name" value="Ammonium_transpt"/>
</dbReference>
<feature type="transmembrane region" description="Helical" evidence="6">
    <location>
        <begin position="48"/>
        <end position="67"/>
    </location>
</feature>
<evidence type="ECO:0000256" key="5">
    <source>
        <dbReference type="ARBA" id="ARBA00023136"/>
    </source>
</evidence>